<dbReference type="AlphaFoldDB" id="A0ABC8QEP4"/>
<accession>A0ABC8QEP4</accession>
<dbReference type="Proteomes" id="UP001189663">
    <property type="component" value="Unassembled WGS sequence"/>
</dbReference>
<dbReference type="InterPro" id="IPR012340">
    <property type="entry name" value="NA-bd_OB-fold"/>
</dbReference>
<evidence type="ECO:0000256" key="1">
    <source>
        <dbReference type="ARBA" id="ARBA00023125"/>
    </source>
</evidence>
<proteinExistence type="predicted"/>
<dbReference type="InterPro" id="IPR000424">
    <property type="entry name" value="Primosome_PriB/ssb"/>
</dbReference>
<comment type="caution">
    <text evidence="4">The sequence shown here is derived from an EMBL/GenBank/DDBJ whole genome shotgun (WGS) entry which is preliminary data.</text>
</comment>
<name>A0ABC8QEP4_9RALS</name>
<protein>
    <recommendedName>
        <fullName evidence="6">Single-stranded DNA-binding protein</fullName>
    </recommendedName>
</protein>
<dbReference type="PROSITE" id="PS50935">
    <property type="entry name" value="SSB"/>
    <property type="match status" value="1"/>
</dbReference>
<dbReference type="Gene3D" id="2.40.50.140">
    <property type="entry name" value="Nucleic acid-binding proteins"/>
    <property type="match status" value="1"/>
</dbReference>
<gene>
    <name evidence="4" type="ORF">LMG18096_03375</name>
</gene>
<sequence>MIDGLIGGKVYGTAEERTGKSGKAFVTAKVRVAGGDGETLFVNVITFSRTVGDALLALDDGDSVSLSGSLTPKAWMDRNGETRPALDMVAHAVLTAYHVKRKRQAVQGDGEADKPRTVGQRRANAPYDGGDGFDDPL</sequence>
<keyword evidence="5" id="KW-1185">Reference proteome</keyword>
<evidence type="ECO:0008006" key="6">
    <source>
        <dbReference type="Google" id="ProtNLM"/>
    </source>
</evidence>
<dbReference type="RefSeq" id="WP_316684332.1">
    <property type="nucleotide sequence ID" value="NZ_CATZAT010000007.1"/>
</dbReference>
<evidence type="ECO:0000256" key="3">
    <source>
        <dbReference type="SAM" id="MobiDB-lite"/>
    </source>
</evidence>
<reference evidence="4 5" key="1">
    <citation type="submission" date="2023-07" db="EMBL/GenBank/DDBJ databases">
        <authorList>
            <person name="Peeters C."/>
        </authorList>
    </citation>
    <scope>NUCLEOTIDE SEQUENCE [LARGE SCALE GENOMIC DNA]</scope>
    <source>
        <strain evidence="4 5">LMG 18096</strain>
    </source>
</reference>
<evidence type="ECO:0000313" key="5">
    <source>
        <dbReference type="Proteomes" id="UP001189663"/>
    </source>
</evidence>
<dbReference type="SUPFAM" id="SSF50249">
    <property type="entry name" value="Nucleic acid-binding proteins"/>
    <property type="match status" value="1"/>
</dbReference>
<dbReference type="GO" id="GO:0003677">
    <property type="term" value="F:DNA binding"/>
    <property type="evidence" value="ECO:0007669"/>
    <property type="project" value="UniProtKB-UniRule"/>
</dbReference>
<dbReference type="EMBL" id="CATZAT010000007">
    <property type="protein sequence ID" value="CAJ0797235.1"/>
    <property type="molecule type" value="Genomic_DNA"/>
</dbReference>
<organism evidence="4 5">
    <name type="scientific">Ralstonia holmesii</name>
    <dbReference type="NCBI Taxonomy" id="3058602"/>
    <lineage>
        <taxon>Bacteria</taxon>
        <taxon>Pseudomonadati</taxon>
        <taxon>Pseudomonadota</taxon>
        <taxon>Betaproteobacteria</taxon>
        <taxon>Burkholderiales</taxon>
        <taxon>Burkholderiaceae</taxon>
        <taxon>Ralstonia</taxon>
    </lineage>
</organism>
<evidence type="ECO:0000313" key="4">
    <source>
        <dbReference type="EMBL" id="CAJ0797235.1"/>
    </source>
</evidence>
<evidence type="ECO:0000256" key="2">
    <source>
        <dbReference type="PROSITE-ProRule" id="PRU00252"/>
    </source>
</evidence>
<keyword evidence="1 2" id="KW-0238">DNA-binding</keyword>
<dbReference type="Pfam" id="PF00436">
    <property type="entry name" value="SSB"/>
    <property type="match status" value="1"/>
</dbReference>
<feature type="region of interest" description="Disordered" evidence="3">
    <location>
        <begin position="102"/>
        <end position="137"/>
    </location>
</feature>